<proteinExistence type="predicted"/>
<evidence type="ECO:0000313" key="2">
    <source>
        <dbReference type="Proteomes" id="UP001371456"/>
    </source>
</evidence>
<dbReference type="SUPFAM" id="SSF56672">
    <property type="entry name" value="DNA/RNA polymerases"/>
    <property type="match status" value="1"/>
</dbReference>
<evidence type="ECO:0000313" key="1">
    <source>
        <dbReference type="EMBL" id="KAK6784899.1"/>
    </source>
</evidence>
<protein>
    <recommendedName>
        <fullName evidence="3">RNA-directed DNA polymerase (Reverse transcriptase)</fullName>
    </recommendedName>
</protein>
<sequence>MKDDPVLNRSQQSHLIAPVSRKEVVKAFQGINDNKAPGCDDFNAYFFKQTWGQLGEEIIDLVLHFFSTSKLCKVINCTTLTLIPKVAQPSKVSEFRPIFCCTLLYKIISKVLTNRMQYVMEVLMDKNQSVFVPDRLINDNII</sequence>
<dbReference type="PANTHER" id="PTHR46890">
    <property type="entry name" value="NON-LTR RETROLELEMENT REVERSE TRANSCRIPTASE-LIKE PROTEIN-RELATED"/>
    <property type="match status" value="1"/>
</dbReference>
<comment type="caution">
    <text evidence="1">The sequence shown here is derived from an EMBL/GenBank/DDBJ whole genome shotgun (WGS) entry which is preliminary data.</text>
</comment>
<reference evidence="1 2" key="1">
    <citation type="submission" date="2024-02" db="EMBL/GenBank/DDBJ databases">
        <title>de novo genome assembly of Solanum bulbocastanum strain 11H21.</title>
        <authorList>
            <person name="Hosaka A.J."/>
        </authorList>
    </citation>
    <scope>NUCLEOTIDE SEQUENCE [LARGE SCALE GENOMIC DNA]</scope>
    <source>
        <tissue evidence="1">Young leaves</tissue>
    </source>
</reference>
<accession>A0AAN8Y9P1</accession>
<gene>
    <name evidence="1" type="ORF">RDI58_018354</name>
</gene>
<keyword evidence="2" id="KW-1185">Reference proteome</keyword>
<dbReference type="PANTHER" id="PTHR46890:SF48">
    <property type="entry name" value="RNA-DIRECTED DNA POLYMERASE"/>
    <property type="match status" value="1"/>
</dbReference>
<dbReference type="InterPro" id="IPR043502">
    <property type="entry name" value="DNA/RNA_pol_sf"/>
</dbReference>
<name>A0AAN8Y9P1_SOLBU</name>
<dbReference type="Proteomes" id="UP001371456">
    <property type="component" value="Unassembled WGS sequence"/>
</dbReference>
<evidence type="ECO:0008006" key="3">
    <source>
        <dbReference type="Google" id="ProtNLM"/>
    </source>
</evidence>
<dbReference type="EMBL" id="JBANQN010000007">
    <property type="protein sequence ID" value="KAK6784899.1"/>
    <property type="molecule type" value="Genomic_DNA"/>
</dbReference>
<dbReference type="InterPro" id="IPR052343">
    <property type="entry name" value="Retrotransposon-Effector_Assoc"/>
</dbReference>
<dbReference type="AlphaFoldDB" id="A0AAN8Y9P1"/>
<organism evidence="1 2">
    <name type="scientific">Solanum bulbocastanum</name>
    <name type="common">Wild potato</name>
    <dbReference type="NCBI Taxonomy" id="147425"/>
    <lineage>
        <taxon>Eukaryota</taxon>
        <taxon>Viridiplantae</taxon>
        <taxon>Streptophyta</taxon>
        <taxon>Embryophyta</taxon>
        <taxon>Tracheophyta</taxon>
        <taxon>Spermatophyta</taxon>
        <taxon>Magnoliopsida</taxon>
        <taxon>eudicotyledons</taxon>
        <taxon>Gunneridae</taxon>
        <taxon>Pentapetalae</taxon>
        <taxon>asterids</taxon>
        <taxon>lamiids</taxon>
        <taxon>Solanales</taxon>
        <taxon>Solanaceae</taxon>
        <taxon>Solanoideae</taxon>
        <taxon>Solaneae</taxon>
        <taxon>Solanum</taxon>
    </lineage>
</organism>